<dbReference type="EMBL" id="LLXJ01000498">
    <property type="protein sequence ID" value="PKC08996.1"/>
    <property type="molecule type" value="Genomic_DNA"/>
</dbReference>
<dbReference type="AlphaFoldDB" id="A0A2N0PQB4"/>
<feature type="domain" description="DUF7431" evidence="1">
    <location>
        <begin position="305"/>
        <end position="571"/>
    </location>
</feature>
<dbReference type="Proteomes" id="UP000232722">
    <property type="component" value="Unassembled WGS sequence"/>
</dbReference>
<organism evidence="2 3">
    <name type="scientific">Rhizophagus irregularis</name>
    <dbReference type="NCBI Taxonomy" id="588596"/>
    <lineage>
        <taxon>Eukaryota</taxon>
        <taxon>Fungi</taxon>
        <taxon>Fungi incertae sedis</taxon>
        <taxon>Mucoromycota</taxon>
        <taxon>Glomeromycotina</taxon>
        <taxon>Glomeromycetes</taxon>
        <taxon>Glomerales</taxon>
        <taxon>Glomeraceae</taxon>
        <taxon>Rhizophagus</taxon>
    </lineage>
</organism>
<accession>A0A2N0PQB4</accession>
<evidence type="ECO:0000313" key="2">
    <source>
        <dbReference type="EMBL" id="PKC08996.1"/>
    </source>
</evidence>
<proteinExistence type="predicted"/>
<evidence type="ECO:0000259" key="1">
    <source>
        <dbReference type="Pfam" id="PF24209"/>
    </source>
</evidence>
<dbReference type="VEuPathDB" id="FungiDB:FUN_022819"/>
<sequence>MDKITVQIDNQRPVLVSLNLEDKLSKIRERLMQKVKMNDILSFAKKISYDKNNESLFARIVRGDEAEILLREIVERKNENLIFLYLSSPDYNFLKNKLKLEYGRTTSLGEINKSAFTINNFKMTEIVNGHKKSTIAINSEEDQIMKKGVNTTKIVGNSKINVHVIEYNKAIFKFEELKPTIEFIEVVNDAIKSEDLRKFKEITEEFGQFIPKEVILGGKAYFKELSYENAISKSTSKNHSSNYECFKLLGGRSLSFKEFNETYWAKSLNDFRNWDCIKIKNSISVFSPLHEDLRKKISLLIGRRILYISTEDYDYKNLEEIYELKNIPKVILKTLQNEDADCSIFATVIDDRKNVTFNCQIYWPPKKDPKLIIHCIQKKFRKYECKLKIMLMIIGYDINFNFNYPDFNFQLEVQRIDFNSSKTKFNKISLGLEGDSSYCFGIPILRKLNTSNNSLVIKHNFFSDGNGKIGTCIFSYCLEKKHYVNLPDFTFHMLIISNYNSNYTGTLPLKHNESIRNLFKILFKRKYESLNPKYVSLYSTGENNCGPIFLKQKTNKIKVKYLKNSCDEINCICKNKTFKKSINNLKYVYFDPYQDKNLMSDIIKSNDRLRYWEN</sequence>
<reference evidence="2 3" key="2">
    <citation type="submission" date="2017-09" db="EMBL/GenBank/DDBJ databases">
        <title>Extensive intraspecific genome diversity in a model arbuscular mycorrhizal fungus.</title>
        <authorList>
            <person name="Chen E.C."/>
            <person name="Morin E."/>
            <person name="Beaudet D."/>
            <person name="Noel J."/>
            <person name="Ndikumana S."/>
            <person name="Charron P."/>
            <person name="St-Onge C."/>
            <person name="Giorgi J."/>
            <person name="Grigoriev I.V."/>
            <person name="Roux C."/>
            <person name="Martin F.M."/>
            <person name="Corradi N."/>
        </authorList>
    </citation>
    <scope>NUCLEOTIDE SEQUENCE [LARGE SCALE GENOMIC DNA]</scope>
    <source>
        <strain evidence="2 3">A5</strain>
    </source>
</reference>
<dbReference type="Pfam" id="PF24209">
    <property type="entry name" value="DUF7431"/>
    <property type="match status" value="1"/>
</dbReference>
<evidence type="ECO:0000313" key="3">
    <source>
        <dbReference type="Proteomes" id="UP000232722"/>
    </source>
</evidence>
<protein>
    <recommendedName>
        <fullName evidence="1">DUF7431 domain-containing protein</fullName>
    </recommendedName>
</protein>
<comment type="caution">
    <text evidence="2">The sequence shown here is derived from an EMBL/GenBank/DDBJ whole genome shotgun (WGS) entry which is preliminary data.</text>
</comment>
<dbReference type="VEuPathDB" id="FungiDB:RhiirFUN_025199"/>
<name>A0A2N0PQB4_9GLOM</name>
<dbReference type="InterPro" id="IPR055854">
    <property type="entry name" value="DUF7431"/>
</dbReference>
<gene>
    <name evidence="2" type="ORF">RhiirA5_416230</name>
</gene>
<dbReference type="VEuPathDB" id="FungiDB:RhiirA1_465061"/>
<reference evidence="2 3" key="1">
    <citation type="submission" date="2016-04" db="EMBL/GenBank/DDBJ databases">
        <title>Genome analyses suggest a sexual origin of heterokaryosis in a supposedly ancient asexual fungus.</title>
        <authorList>
            <person name="Ropars J."/>
            <person name="Sedzielewska K."/>
            <person name="Noel J."/>
            <person name="Charron P."/>
            <person name="Farinelli L."/>
            <person name="Marton T."/>
            <person name="Kruger M."/>
            <person name="Pelin A."/>
            <person name="Brachmann A."/>
            <person name="Corradi N."/>
        </authorList>
    </citation>
    <scope>NUCLEOTIDE SEQUENCE [LARGE SCALE GENOMIC DNA]</scope>
    <source>
        <strain evidence="2 3">A5</strain>
    </source>
</reference>